<organism evidence="8 9">
    <name type="scientific">Sphingomonas turrisvirgatae</name>
    <dbReference type="NCBI Taxonomy" id="1888892"/>
    <lineage>
        <taxon>Bacteria</taxon>
        <taxon>Pseudomonadati</taxon>
        <taxon>Pseudomonadota</taxon>
        <taxon>Alphaproteobacteria</taxon>
        <taxon>Sphingomonadales</taxon>
        <taxon>Sphingomonadaceae</taxon>
        <taxon>Sphingomonas</taxon>
    </lineage>
</organism>
<dbReference type="Proteomes" id="UP000094487">
    <property type="component" value="Unassembled WGS sequence"/>
</dbReference>
<gene>
    <name evidence="8" type="ORF">BFL28_16540</name>
</gene>
<name>A0A1E3LVZ7_9SPHN</name>
<keyword evidence="9" id="KW-1185">Reference proteome</keyword>
<keyword evidence="5 7" id="KW-0472">Membrane</keyword>
<feature type="compositionally biased region" description="Basic and acidic residues" evidence="6">
    <location>
        <begin position="336"/>
        <end position="352"/>
    </location>
</feature>
<comment type="caution">
    <text evidence="8">The sequence shown here is derived from an EMBL/GenBank/DDBJ whole genome shotgun (WGS) entry which is preliminary data.</text>
</comment>
<evidence type="ECO:0000256" key="5">
    <source>
        <dbReference type="ARBA" id="ARBA00023136"/>
    </source>
</evidence>
<feature type="transmembrane region" description="Helical" evidence="7">
    <location>
        <begin position="239"/>
        <end position="261"/>
    </location>
</feature>
<feature type="transmembrane region" description="Helical" evidence="7">
    <location>
        <begin position="370"/>
        <end position="391"/>
    </location>
</feature>
<dbReference type="PANTHER" id="PTHR30213:SF0">
    <property type="entry name" value="UPF0761 MEMBRANE PROTEIN YIHY"/>
    <property type="match status" value="1"/>
</dbReference>
<proteinExistence type="predicted"/>
<evidence type="ECO:0000313" key="8">
    <source>
        <dbReference type="EMBL" id="ODP37894.1"/>
    </source>
</evidence>
<dbReference type="GO" id="GO:0005886">
    <property type="term" value="C:plasma membrane"/>
    <property type="evidence" value="ECO:0007669"/>
    <property type="project" value="UniProtKB-SubCell"/>
</dbReference>
<dbReference type="Pfam" id="PF03631">
    <property type="entry name" value="Virul_fac_BrkB"/>
    <property type="match status" value="1"/>
</dbReference>
<feature type="region of interest" description="Disordered" evidence="6">
    <location>
        <begin position="332"/>
        <end position="368"/>
    </location>
</feature>
<evidence type="ECO:0000256" key="6">
    <source>
        <dbReference type="SAM" id="MobiDB-lite"/>
    </source>
</evidence>
<evidence type="ECO:0000256" key="7">
    <source>
        <dbReference type="SAM" id="Phobius"/>
    </source>
</evidence>
<protein>
    <submittedName>
        <fullName evidence="8">Uncharacterized protein</fullName>
    </submittedName>
</protein>
<dbReference type="STRING" id="1888892.BFL28_16540"/>
<dbReference type="AlphaFoldDB" id="A0A1E3LVZ7"/>
<evidence type="ECO:0000313" key="9">
    <source>
        <dbReference type="Proteomes" id="UP000094487"/>
    </source>
</evidence>
<keyword evidence="4 7" id="KW-1133">Transmembrane helix</keyword>
<reference evidence="8 9" key="1">
    <citation type="submission" date="2016-08" db="EMBL/GenBank/DDBJ databases">
        <title>Draft genome of the agarase producing Sphingomonas sp. MCT13.</title>
        <authorList>
            <person name="D'Andrea M.M."/>
            <person name="Rossolini G.M."/>
            <person name="Thaller M.C."/>
        </authorList>
    </citation>
    <scope>NUCLEOTIDE SEQUENCE [LARGE SCALE GENOMIC DNA]</scope>
    <source>
        <strain evidence="8 9">MCT13</strain>
    </source>
</reference>
<dbReference type="InterPro" id="IPR017039">
    <property type="entry name" value="Virul_fac_BrkB"/>
</dbReference>
<evidence type="ECO:0000256" key="2">
    <source>
        <dbReference type="ARBA" id="ARBA00022475"/>
    </source>
</evidence>
<dbReference type="EMBL" id="MDDS01000023">
    <property type="protein sequence ID" value="ODP37894.1"/>
    <property type="molecule type" value="Genomic_DNA"/>
</dbReference>
<feature type="transmembrane region" description="Helical" evidence="7">
    <location>
        <begin position="55"/>
        <end position="84"/>
    </location>
</feature>
<keyword evidence="3 7" id="KW-0812">Transmembrane</keyword>
<comment type="subcellular location">
    <subcellularLocation>
        <location evidence="1">Cell membrane</location>
        <topology evidence="1">Multi-pass membrane protein</topology>
    </subcellularLocation>
</comment>
<evidence type="ECO:0000256" key="4">
    <source>
        <dbReference type="ARBA" id="ARBA00022989"/>
    </source>
</evidence>
<keyword evidence="2" id="KW-1003">Cell membrane</keyword>
<dbReference type="NCBIfam" id="TIGR00765">
    <property type="entry name" value="yihY_not_rbn"/>
    <property type="match status" value="1"/>
</dbReference>
<accession>A0A1E3LVZ7</accession>
<evidence type="ECO:0000256" key="3">
    <source>
        <dbReference type="ARBA" id="ARBA00022692"/>
    </source>
</evidence>
<dbReference type="PANTHER" id="PTHR30213">
    <property type="entry name" value="INNER MEMBRANE PROTEIN YHJD"/>
    <property type="match status" value="1"/>
</dbReference>
<feature type="transmembrane region" description="Helical" evidence="7">
    <location>
        <begin position="273"/>
        <end position="295"/>
    </location>
</feature>
<sequence length="396" mass="41745">MTGAGSPADGVAAPPADRTKQKAAGVAAVNPWRMPWPAWRQVAIRTWRESSSDNIGLISAGVAFYGFLAVLPLLAATILSYGIFVEPQTVIRHMQDLTRVLPEAAAIAIGQQLLQLTASPDERKGLGVLISLGIALFGARNGAGAIISALNIAYEEDEKRGFFRLNLTALALTAAAVVGAIAAATALALVAAIDTLMIEVGGFARFITTVLTYGLLALAGAGAATVLYRFGPSRRPARWVWLTPGSLFCTVGWLVLTFGFGSYARYVGKFDSTYGSLGAVVALLTWLYLSSYVLLLGAELNSELEHQTARDTTKGSEQPLGTRGAWVADHVAGAETEPRERLPQRTVPDDRPASPPTPVRAPRRNGNSDWVGRIATAAAAGLTLATLASIVRGPRA</sequence>
<evidence type="ECO:0000256" key="1">
    <source>
        <dbReference type="ARBA" id="ARBA00004651"/>
    </source>
</evidence>
<feature type="transmembrane region" description="Helical" evidence="7">
    <location>
        <begin position="165"/>
        <end position="191"/>
    </location>
</feature>
<feature type="transmembrane region" description="Helical" evidence="7">
    <location>
        <begin position="203"/>
        <end position="227"/>
    </location>
</feature>